<reference evidence="2 3" key="1">
    <citation type="submission" date="2017-06" db="EMBL/GenBank/DDBJ databases">
        <title>Genome Sequencing of the methanotroph Methylovulum psychrotolerants str. HV10-M2 isolated from a high-altitude environment.</title>
        <authorList>
            <person name="Mateos-Rivera A."/>
        </authorList>
    </citation>
    <scope>NUCLEOTIDE SEQUENCE [LARGE SCALE GENOMIC DNA]</scope>
    <source>
        <strain evidence="2 3">HV10_M2</strain>
    </source>
</reference>
<dbReference type="AlphaFoldDB" id="A0A1Z4BYK3"/>
<dbReference type="Proteomes" id="UP000197019">
    <property type="component" value="Chromosome"/>
</dbReference>
<dbReference type="OrthoDB" id="6162707at2"/>
<dbReference type="Pfam" id="PF09700">
    <property type="entry name" value="Cas_Cmr3"/>
    <property type="match status" value="1"/>
</dbReference>
<dbReference type="Gene3D" id="2.60.40.4350">
    <property type="match status" value="1"/>
</dbReference>
<keyword evidence="3" id="KW-1185">Reference proteome</keyword>
<feature type="compositionally biased region" description="Basic residues" evidence="1">
    <location>
        <begin position="7"/>
        <end position="17"/>
    </location>
</feature>
<evidence type="ECO:0008006" key="4">
    <source>
        <dbReference type="Google" id="ProtNLM"/>
    </source>
</evidence>
<organism evidence="2 3">
    <name type="scientific">Methylovulum psychrotolerans</name>
    <dbReference type="NCBI Taxonomy" id="1704499"/>
    <lineage>
        <taxon>Bacteria</taxon>
        <taxon>Pseudomonadati</taxon>
        <taxon>Pseudomonadota</taxon>
        <taxon>Gammaproteobacteria</taxon>
        <taxon>Methylococcales</taxon>
        <taxon>Methylococcaceae</taxon>
        <taxon>Methylovulum</taxon>
    </lineage>
</organism>
<evidence type="ECO:0000313" key="3">
    <source>
        <dbReference type="Proteomes" id="UP000197019"/>
    </source>
</evidence>
<name>A0A1Z4BYK3_9GAMM</name>
<dbReference type="Gene3D" id="3.30.70.2940">
    <property type="match status" value="1"/>
</dbReference>
<dbReference type="RefSeq" id="WP_088619259.1">
    <property type="nucleotide sequence ID" value="NZ_CP022129.1"/>
</dbReference>
<sequence>MVNYKKQQAKQARKAKAQQKSPPPSVTTDAAKPMVFQPCGEGAVNLSFAPIDTWFFRESRPHDAAGASELSSLFPPPVRTLMGAVRSFLGDNLGVDWRQFNRNGVYTELKQAIGEGESLGALFINGAWVCKNGQRLYPAPGYLMHKTDEFVRLQIGGVVECDLGNVRLPELPKGKAGYKNMEQTWVTPAGWQKLLQGDAPTKEELVKAEDLFGKEPRLGIARNNQTRSVLEGKLYQTQHLRLKNDVTVELDVKGLHESLAEKLPIASKHQILRLGGEGRMAVLAKNSHYGQLPTLTANKPDWPAKKIIVHIITPAYFDGLMFPKGFDKREIGGQTVWQGTLLGIELIIEAAVIGKAHREGGWDMQKHQPRAVKSYIPAGSAWFCRIVTEISNKELLEKLHGQSIGAETEWGRGQILIGVWNDTKIQGK</sequence>
<dbReference type="KEGG" id="mpsy:CEK71_10050"/>
<evidence type="ECO:0000313" key="2">
    <source>
        <dbReference type="EMBL" id="ASF46387.1"/>
    </source>
</evidence>
<accession>A0A1Z4BYK3</accession>
<gene>
    <name evidence="2" type="ORF">CEK71_10050</name>
</gene>
<protein>
    <recommendedName>
        <fullName evidence="4">Type III-B CRISPR module-associated protein Cmr3</fullName>
    </recommendedName>
</protein>
<evidence type="ECO:0000256" key="1">
    <source>
        <dbReference type="SAM" id="MobiDB-lite"/>
    </source>
</evidence>
<dbReference type="EMBL" id="CP022129">
    <property type="protein sequence ID" value="ASF46387.1"/>
    <property type="molecule type" value="Genomic_DNA"/>
</dbReference>
<proteinExistence type="predicted"/>
<dbReference type="InterPro" id="IPR019117">
    <property type="entry name" value="CRISPR-assoc_protein_Cmr3"/>
</dbReference>
<feature type="region of interest" description="Disordered" evidence="1">
    <location>
        <begin position="1"/>
        <end position="31"/>
    </location>
</feature>